<dbReference type="Gene3D" id="1.10.10.10">
    <property type="entry name" value="Winged helix-like DNA-binding domain superfamily/Winged helix DNA-binding domain"/>
    <property type="match status" value="1"/>
</dbReference>
<dbReference type="InterPro" id="IPR000847">
    <property type="entry name" value="LysR_HTH_N"/>
</dbReference>
<comment type="similarity">
    <text evidence="1">Belongs to the LysR transcriptional regulatory family.</text>
</comment>
<evidence type="ECO:0000259" key="6">
    <source>
        <dbReference type="PROSITE" id="PS50931"/>
    </source>
</evidence>
<name>A0A5M4FJ22_9ACTN</name>
<keyword evidence="3" id="KW-0238">DNA-binding</keyword>
<keyword evidence="4" id="KW-0804">Transcription</keyword>
<dbReference type="FunFam" id="1.10.10.10:FF:000001">
    <property type="entry name" value="LysR family transcriptional regulator"/>
    <property type="match status" value="1"/>
</dbReference>
<evidence type="ECO:0000256" key="2">
    <source>
        <dbReference type="ARBA" id="ARBA00023015"/>
    </source>
</evidence>
<evidence type="ECO:0000256" key="1">
    <source>
        <dbReference type="ARBA" id="ARBA00009437"/>
    </source>
</evidence>
<keyword evidence="5" id="KW-0472">Membrane</keyword>
<dbReference type="PRINTS" id="PR00039">
    <property type="entry name" value="HTHLYSR"/>
</dbReference>
<dbReference type="GO" id="GO:0003700">
    <property type="term" value="F:DNA-binding transcription factor activity"/>
    <property type="evidence" value="ECO:0007669"/>
    <property type="project" value="InterPro"/>
</dbReference>
<keyword evidence="5" id="KW-1133">Transmembrane helix</keyword>
<keyword evidence="2" id="KW-0805">Transcription regulation</keyword>
<sequence>MADLDLRRLRYFLVLADELHYGRAAERLHIAQPVLSRQISVLERELGVDLFERSKQGTVLSEAGQALLERARGLVESAGALQRQARRMRGRLRRLVIGFMPGLIVTPVVRLLNDTFPELVVDVVRTSWDDQVTAVQEGRIDVSFVRLPVAGGGLTVIPLFEEPRVVALPVDHPLAAQPEVVIGELAPLNLLQPADAVPEWRDLAHRLRPAAGIPGSPPALTVEEKLEIVASGRGIVVLPESTAQYYHRPDIAYRSIADIGPSKVGLAFEAARTEAEIEAVSEIAVQLFARAADVVV</sequence>
<dbReference type="SUPFAM" id="SSF53850">
    <property type="entry name" value="Periplasmic binding protein-like II"/>
    <property type="match status" value="1"/>
</dbReference>
<gene>
    <name evidence="7" type="ORF">ESP70_002125</name>
</gene>
<evidence type="ECO:0000313" key="8">
    <source>
        <dbReference type="Proteomes" id="UP000380867"/>
    </source>
</evidence>
<dbReference type="AlphaFoldDB" id="A0A5M4FJ22"/>
<evidence type="ECO:0000313" key="7">
    <source>
        <dbReference type="EMBL" id="KAA1399585.1"/>
    </source>
</evidence>
<organism evidence="7 8">
    <name type="scientific">Aeromicrobium ginsengisoli</name>
    <dbReference type="NCBI Taxonomy" id="363867"/>
    <lineage>
        <taxon>Bacteria</taxon>
        <taxon>Bacillati</taxon>
        <taxon>Actinomycetota</taxon>
        <taxon>Actinomycetes</taxon>
        <taxon>Propionibacteriales</taxon>
        <taxon>Nocardioidaceae</taxon>
        <taxon>Aeromicrobium</taxon>
    </lineage>
</organism>
<dbReference type="InterPro" id="IPR036388">
    <property type="entry name" value="WH-like_DNA-bd_sf"/>
</dbReference>
<dbReference type="GO" id="GO:0032993">
    <property type="term" value="C:protein-DNA complex"/>
    <property type="evidence" value="ECO:0007669"/>
    <property type="project" value="TreeGrafter"/>
</dbReference>
<dbReference type="RefSeq" id="WP_149687722.1">
    <property type="nucleotide sequence ID" value="NZ_SDPQ02000001.1"/>
</dbReference>
<dbReference type="Pfam" id="PF00126">
    <property type="entry name" value="HTH_1"/>
    <property type="match status" value="1"/>
</dbReference>
<dbReference type="OrthoDB" id="3181812at2"/>
<reference evidence="7" key="1">
    <citation type="submission" date="2019-09" db="EMBL/GenBank/DDBJ databases">
        <authorList>
            <person name="Li J."/>
        </authorList>
    </citation>
    <scope>NUCLEOTIDE SEQUENCE [LARGE SCALE GENOMIC DNA]</scope>
    <source>
        <strain evidence="7">JCM 14732</strain>
    </source>
</reference>
<dbReference type="Proteomes" id="UP000380867">
    <property type="component" value="Unassembled WGS sequence"/>
</dbReference>
<dbReference type="InterPro" id="IPR005119">
    <property type="entry name" value="LysR_subst-bd"/>
</dbReference>
<accession>A0A5M4FJ22</accession>
<comment type="caution">
    <text evidence="7">The sequence shown here is derived from an EMBL/GenBank/DDBJ whole genome shotgun (WGS) entry which is preliminary data.</text>
</comment>
<dbReference type="PROSITE" id="PS50931">
    <property type="entry name" value="HTH_LYSR"/>
    <property type="match status" value="1"/>
</dbReference>
<dbReference type="SUPFAM" id="SSF46785">
    <property type="entry name" value="Winged helix' DNA-binding domain"/>
    <property type="match status" value="1"/>
</dbReference>
<dbReference type="InterPro" id="IPR036390">
    <property type="entry name" value="WH_DNA-bd_sf"/>
</dbReference>
<protein>
    <submittedName>
        <fullName evidence="7">LysR family transcriptional regulator</fullName>
    </submittedName>
</protein>
<dbReference type="CDD" id="cd08414">
    <property type="entry name" value="PBP2_LTTR_aromatics_like"/>
    <property type="match status" value="1"/>
</dbReference>
<dbReference type="EMBL" id="SDPQ02000001">
    <property type="protein sequence ID" value="KAA1399585.1"/>
    <property type="molecule type" value="Genomic_DNA"/>
</dbReference>
<keyword evidence="5" id="KW-0812">Transmembrane</keyword>
<feature type="transmembrane region" description="Helical" evidence="5">
    <location>
        <begin position="92"/>
        <end position="112"/>
    </location>
</feature>
<feature type="domain" description="HTH lysR-type" evidence="6">
    <location>
        <begin position="4"/>
        <end position="61"/>
    </location>
</feature>
<dbReference type="GO" id="GO:0003677">
    <property type="term" value="F:DNA binding"/>
    <property type="evidence" value="ECO:0007669"/>
    <property type="project" value="UniProtKB-KW"/>
</dbReference>
<dbReference type="Pfam" id="PF03466">
    <property type="entry name" value="LysR_substrate"/>
    <property type="match status" value="1"/>
</dbReference>
<dbReference type="Gene3D" id="3.40.190.10">
    <property type="entry name" value="Periplasmic binding protein-like II"/>
    <property type="match status" value="2"/>
</dbReference>
<proteinExistence type="inferred from homology"/>
<dbReference type="PANTHER" id="PTHR30346">
    <property type="entry name" value="TRANSCRIPTIONAL DUAL REGULATOR HCAR-RELATED"/>
    <property type="match status" value="1"/>
</dbReference>
<keyword evidence="8" id="KW-1185">Reference proteome</keyword>
<evidence type="ECO:0000256" key="3">
    <source>
        <dbReference type="ARBA" id="ARBA00023125"/>
    </source>
</evidence>
<evidence type="ECO:0000256" key="5">
    <source>
        <dbReference type="SAM" id="Phobius"/>
    </source>
</evidence>
<dbReference type="PANTHER" id="PTHR30346:SF0">
    <property type="entry name" value="HCA OPERON TRANSCRIPTIONAL ACTIVATOR HCAR"/>
    <property type="match status" value="1"/>
</dbReference>
<evidence type="ECO:0000256" key="4">
    <source>
        <dbReference type="ARBA" id="ARBA00023163"/>
    </source>
</evidence>